<evidence type="ECO:0000259" key="6">
    <source>
        <dbReference type="PROSITE" id="PS51123"/>
    </source>
</evidence>
<sequence>MPSSRRRLTASLVTVLVLTTAGGLCWWGAHSAAEFIEKRSLGNVQRALMLDGKEWVTVTTDGLQVHLSGTAPTEVDRFRAMSAASTAVDSSRIIDDMTVAAVAALAPPPLKIELLRNDDGISVIGLIPSSSNRAALIRTLRDETAAPQITDLLEVSDQKPSEGWDKSVQFGLRAAQLAPRAKISIEAGTVHVSAITDSREEKGRLETSLNQAVPDGVKLQTEISAPRPVISPFMLRFLIDKDGPRFDACSADNEEGRDRIVEAAVDAGVDGIPGCTLGLGAPSPQWADAAVAAIAAVKQLGAGTVTLSDADVALVVPANIEKTVYDAATSKLEQALPDVFSLRAEQEKSTEDQEQGPAEFTATLDEKQKLSMRGRITNSRMHEAVDSLARSRFSEVQSNLLDDDAVPSGWTVRVLAAIEALDTLDYGSVQVTPDLIALSGTSGNPEATEAAAAQLADRLGPGVPFELSVRYDRLLDPALNLPDGNECVRQLNIIMSEAEIGFEPNKSSIAGDPAPTLERLADVMKECRDYQIEAGGHTDSQGSEGFNADLSRGRAQALVRVMREAGIDTANMTSRGFGESQPIASNETEAGREENRRIEFRLMSERPVRTETLPPPVTLQGTTAEPSAEDADHSHDEEPAPLTDEDILAESMASITLGPIFAGENMEGPINLTAAATMIRTLIAPSAAQVSQPETEFFGPPIPTAGTSPFAPATVGASEEFLSPQQREENIILPVQTPDENTPRPSPRPDEVAEEAASE</sequence>
<evidence type="ECO:0000313" key="8">
    <source>
        <dbReference type="Proteomes" id="UP000608594"/>
    </source>
</evidence>
<dbReference type="InterPro" id="IPR050330">
    <property type="entry name" value="Bact_OuterMem_StrucFunc"/>
</dbReference>
<dbReference type="PROSITE" id="PS51123">
    <property type="entry name" value="OMPA_2"/>
    <property type="match status" value="1"/>
</dbReference>
<gene>
    <name evidence="7" type="ORF">H4P12_06945</name>
</gene>
<dbReference type="Pfam" id="PF00691">
    <property type="entry name" value="OmpA"/>
    <property type="match status" value="1"/>
</dbReference>
<dbReference type="PANTHER" id="PTHR30329">
    <property type="entry name" value="STATOR ELEMENT OF FLAGELLAR MOTOR COMPLEX"/>
    <property type="match status" value="1"/>
</dbReference>
<feature type="region of interest" description="Disordered" evidence="5">
    <location>
        <begin position="609"/>
        <end position="641"/>
    </location>
</feature>
<dbReference type="InterPro" id="IPR006664">
    <property type="entry name" value="OMP_bac"/>
</dbReference>
<evidence type="ECO:0000256" key="3">
    <source>
        <dbReference type="ARBA" id="ARBA00023237"/>
    </source>
</evidence>
<feature type="region of interest" description="Disordered" evidence="5">
    <location>
        <begin position="707"/>
        <end position="759"/>
    </location>
</feature>
<dbReference type="Gene3D" id="3.30.1330.60">
    <property type="entry name" value="OmpA-like domain"/>
    <property type="match status" value="1"/>
</dbReference>
<evidence type="ECO:0000256" key="1">
    <source>
        <dbReference type="ARBA" id="ARBA00004442"/>
    </source>
</evidence>
<keyword evidence="3" id="KW-0998">Cell outer membrane</keyword>
<dbReference type="Gene3D" id="3.40.1520.20">
    <property type="match status" value="2"/>
</dbReference>
<dbReference type="RefSeq" id="WP_187792937.1">
    <property type="nucleotide sequence ID" value="NZ_JACOQL010000002.1"/>
</dbReference>
<keyword evidence="8" id="KW-1185">Reference proteome</keyword>
<evidence type="ECO:0000313" key="7">
    <source>
        <dbReference type="EMBL" id="MBC9246452.1"/>
    </source>
</evidence>
<dbReference type="PANTHER" id="PTHR30329:SF21">
    <property type="entry name" value="LIPOPROTEIN YIAD-RELATED"/>
    <property type="match status" value="1"/>
</dbReference>
<evidence type="ECO:0000256" key="5">
    <source>
        <dbReference type="SAM" id="MobiDB-lite"/>
    </source>
</evidence>
<comment type="caution">
    <text evidence="7">The sequence shown here is derived from an EMBL/GenBank/DDBJ whole genome shotgun (WGS) entry which is preliminary data.</text>
</comment>
<dbReference type="InterPro" id="IPR006665">
    <property type="entry name" value="OmpA-like"/>
</dbReference>
<organism evidence="7 8">
    <name type="scientific">Paracoccus amoyensis</name>
    <dbReference type="NCBI Taxonomy" id="2760093"/>
    <lineage>
        <taxon>Bacteria</taxon>
        <taxon>Pseudomonadati</taxon>
        <taxon>Pseudomonadota</taxon>
        <taxon>Alphaproteobacteria</taxon>
        <taxon>Rhodobacterales</taxon>
        <taxon>Paracoccaceae</taxon>
        <taxon>Paracoccus</taxon>
    </lineage>
</organism>
<protein>
    <submittedName>
        <fullName evidence="7">OmpA family protein</fullName>
    </submittedName>
</protein>
<dbReference type="PRINTS" id="PR01021">
    <property type="entry name" value="OMPADOMAIN"/>
</dbReference>
<dbReference type="CDD" id="cd07185">
    <property type="entry name" value="OmpA_C-like"/>
    <property type="match status" value="1"/>
</dbReference>
<reference evidence="7" key="1">
    <citation type="submission" date="2020-08" db="EMBL/GenBank/DDBJ databases">
        <title>Paracoccus amoyensis sp. nov., isolated from the surface seawater at coast of Xiamen, Fujian.</title>
        <authorList>
            <person name="Lyu L."/>
        </authorList>
    </citation>
    <scope>NUCLEOTIDE SEQUENCE</scope>
    <source>
        <strain evidence="7">11-3</strain>
    </source>
</reference>
<dbReference type="InterPro" id="IPR007055">
    <property type="entry name" value="BON_dom"/>
</dbReference>
<accession>A0A926GDR4</accession>
<name>A0A926GDR4_9RHOB</name>
<comment type="subcellular location">
    <subcellularLocation>
        <location evidence="1">Cell outer membrane</location>
    </subcellularLocation>
</comment>
<feature type="domain" description="OmpA-like" evidence="6">
    <location>
        <begin position="489"/>
        <end position="606"/>
    </location>
</feature>
<feature type="region of interest" description="Disordered" evidence="5">
    <location>
        <begin position="572"/>
        <end position="597"/>
    </location>
</feature>
<evidence type="ECO:0000256" key="2">
    <source>
        <dbReference type="ARBA" id="ARBA00023136"/>
    </source>
</evidence>
<keyword evidence="2 4" id="KW-0472">Membrane</keyword>
<dbReference type="EMBL" id="JACOQL010000002">
    <property type="protein sequence ID" value="MBC9246452.1"/>
    <property type="molecule type" value="Genomic_DNA"/>
</dbReference>
<dbReference type="GO" id="GO:0009279">
    <property type="term" value="C:cell outer membrane"/>
    <property type="evidence" value="ECO:0007669"/>
    <property type="project" value="UniProtKB-SubCell"/>
</dbReference>
<dbReference type="Proteomes" id="UP000608594">
    <property type="component" value="Unassembled WGS sequence"/>
</dbReference>
<evidence type="ECO:0000256" key="4">
    <source>
        <dbReference type="PROSITE-ProRule" id="PRU00473"/>
    </source>
</evidence>
<dbReference type="InterPro" id="IPR036737">
    <property type="entry name" value="OmpA-like_sf"/>
</dbReference>
<dbReference type="AlphaFoldDB" id="A0A926GDR4"/>
<proteinExistence type="predicted"/>
<dbReference type="Pfam" id="PF04972">
    <property type="entry name" value="BON"/>
    <property type="match status" value="1"/>
</dbReference>
<dbReference type="SUPFAM" id="SSF103088">
    <property type="entry name" value="OmpA-like"/>
    <property type="match status" value="1"/>
</dbReference>